<accession>A0AAV0I9P4</accession>
<dbReference type="Gene3D" id="2.40.70.10">
    <property type="entry name" value="Acid Proteases"/>
    <property type="match status" value="1"/>
</dbReference>
<evidence type="ECO:0000313" key="2">
    <source>
        <dbReference type="Proteomes" id="UP001154282"/>
    </source>
</evidence>
<feature type="non-terminal residue" evidence="1">
    <location>
        <position position="202"/>
    </location>
</feature>
<evidence type="ECO:0000313" key="1">
    <source>
        <dbReference type="EMBL" id="CAI0394367.1"/>
    </source>
</evidence>
<protein>
    <submittedName>
        <fullName evidence="1">Uncharacterized protein</fullName>
    </submittedName>
</protein>
<dbReference type="Proteomes" id="UP001154282">
    <property type="component" value="Unassembled WGS sequence"/>
</dbReference>
<keyword evidence="2" id="KW-1185">Reference proteome</keyword>
<dbReference type="InterPro" id="IPR021109">
    <property type="entry name" value="Peptidase_aspartic_dom_sf"/>
</dbReference>
<dbReference type="EMBL" id="CAMGYJ010000003">
    <property type="protein sequence ID" value="CAI0394367.1"/>
    <property type="molecule type" value="Genomic_DNA"/>
</dbReference>
<reference evidence="1" key="1">
    <citation type="submission" date="2022-08" db="EMBL/GenBank/DDBJ databases">
        <authorList>
            <person name="Gutierrez-Valencia J."/>
        </authorList>
    </citation>
    <scope>NUCLEOTIDE SEQUENCE</scope>
</reference>
<gene>
    <name evidence="1" type="ORF">LITE_LOCUS8297</name>
</gene>
<name>A0AAV0I9P4_9ROSI</name>
<dbReference type="AlphaFoldDB" id="A0AAV0I9P4"/>
<organism evidence="1 2">
    <name type="scientific">Linum tenue</name>
    <dbReference type="NCBI Taxonomy" id="586396"/>
    <lineage>
        <taxon>Eukaryota</taxon>
        <taxon>Viridiplantae</taxon>
        <taxon>Streptophyta</taxon>
        <taxon>Embryophyta</taxon>
        <taxon>Tracheophyta</taxon>
        <taxon>Spermatophyta</taxon>
        <taxon>Magnoliopsida</taxon>
        <taxon>eudicotyledons</taxon>
        <taxon>Gunneridae</taxon>
        <taxon>Pentapetalae</taxon>
        <taxon>rosids</taxon>
        <taxon>fabids</taxon>
        <taxon>Malpighiales</taxon>
        <taxon>Linaceae</taxon>
        <taxon>Linum</taxon>
    </lineage>
</organism>
<comment type="caution">
    <text evidence="1">The sequence shown here is derived from an EMBL/GenBank/DDBJ whole genome shotgun (WGS) entry which is preliminary data.</text>
</comment>
<proteinExistence type="predicted"/>
<sequence>MFVRATAIPPFEVKVTDGNFLLCERCYEAVQIEIQGVQLRVDLYELPRCGIDVNLGGQWLKQASPISFDWRNATMHFKDKGSWVTLQGAINPDDEGTAADRSLRDNDAKLRKTGCRNRGGQPSLQARDSWESMLKRFSAAIDVVLPATTSPTSRVIAPPPPVGTLTMEGIALGMSTMLTSQDPTSPAPCVAIRLKGGRQFYW</sequence>